<evidence type="ECO:0000256" key="2">
    <source>
        <dbReference type="ARBA" id="ARBA00022676"/>
    </source>
</evidence>
<dbReference type="Pfam" id="PF00534">
    <property type="entry name" value="Glycos_transf_1"/>
    <property type="match status" value="1"/>
</dbReference>
<dbReference type="Gene3D" id="3.40.50.2000">
    <property type="entry name" value="Glycogen Phosphorylase B"/>
    <property type="match status" value="2"/>
</dbReference>
<organism evidence="7 8">
    <name type="scientific">Streptomyces spectabilis</name>
    <dbReference type="NCBI Taxonomy" id="68270"/>
    <lineage>
        <taxon>Bacteria</taxon>
        <taxon>Bacillati</taxon>
        <taxon>Actinomycetota</taxon>
        <taxon>Actinomycetes</taxon>
        <taxon>Kitasatosporales</taxon>
        <taxon>Streptomycetaceae</taxon>
        <taxon>Streptomyces</taxon>
    </lineage>
</organism>
<evidence type="ECO:0000256" key="4">
    <source>
        <dbReference type="SAM" id="MobiDB-lite"/>
    </source>
</evidence>
<keyword evidence="2" id="KW-0328">Glycosyltransferase</keyword>
<evidence type="ECO:0000259" key="6">
    <source>
        <dbReference type="Pfam" id="PF13439"/>
    </source>
</evidence>
<evidence type="ECO:0000256" key="1">
    <source>
        <dbReference type="ARBA" id="ARBA00021292"/>
    </source>
</evidence>
<gene>
    <name evidence="7" type="ORF">FHS40_004490</name>
</gene>
<comment type="caution">
    <text evidence="7">The sequence shown here is derived from an EMBL/GenBank/DDBJ whole genome shotgun (WGS) entry which is preliminary data.</text>
</comment>
<dbReference type="EMBL" id="JACHJD010000007">
    <property type="protein sequence ID" value="MBB5105395.1"/>
    <property type="molecule type" value="Genomic_DNA"/>
</dbReference>
<name>A0A7W8AXT2_STRST</name>
<dbReference type="PANTHER" id="PTHR12526:SF627">
    <property type="entry name" value="D-RHAMNOSYLTRANSFERASE WBPZ"/>
    <property type="match status" value="1"/>
</dbReference>
<protein>
    <recommendedName>
        <fullName evidence="1">D-inositol 3-phosphate glycosyltransferase</fullName>
    </recommendedName>
</protein>
<evidence type="ECO:0000313" key="8">
    <source>
        <dbReference type="Proteomes" id="UP000549009"/>
    </source>
</evidence>
<dbReference type="InterPro" id="IPR001296">
    <property type="entry name" value="Glyco_trans_1"/>
</dbReference>
<dbReference type="InterPro" id="IPR028098">
    <property type="entry name" value="Glyco_trans_4-like_N"/>
</dbReference>
<feature type="domain" description="Glycosyl transferase family 1" evidence="5">
    <location>
        <begin position="199"/>
        <end position="356"/>
    </location>
</feature>
<evidence type="ECO:0000256" key="3">
    <source>
        <dbReference type="ARBA" id="ARBA00022679"/>
    </source>
</evidence>
<dbReference type="AlphaFoldDB" id="A0A7W8AXT2"/>
<feature type="domain" description="Glycosyltransferase subfamily 4-like N-terminal" evidence="6">
    <location>
        <begin position="16"/>
        <end position="192"/>
    </location>
</feature>
<dbReference type="CDD" id="cd03820">
    <property type="entry name" value="GT4_AmsD-like"/>
    <property type="match status" value="1"/>
</dbReference>
<keyword evidence="8" id="KW-1185">Reference proteome</keyword>
<keyword evidence="3 7" id="KW-0808">Transferase</keyword>
<reference evidence="7 8" key="1">
    <citation type="submission" date="2020-08" db="EMBL/GenBank/DDBJ databases">
        <title>Genomic Encyclopedia of Type Strains, Phase III (KMG-III): the genomes of soil and plant-associated and newly described type strains.</title>
        <authorList>
            <person name="Whitman W."/>
        </authorList>
    </citation>
    <scope>NUCLEOTIDE SEQUENCE [LARGE SCALE GENOMIC DNA]</scope>
    <source>
        <strain evidence="7 8">CECT 3146</strain>
    </source>
</reference>
<dbReference type="Pfam" id="PF13439">
    <property type="entry name" value="Glyco_transf_4"/>
    <property type="match status" value="1"/>
</dbReference>
<dbReference type="Proteomes" id="UP000549009">
    <property type="component" value="Unassembled WGS sequence"/>
</dbReference>
<proteinExistence type="predicted"/>
<feature type="region of interest" description="Disordered" evidence="4">
    <location>
        <begin position="403"/>
        <end position="440"/>
    </location>
</feature>
<evidence type="ECO:0000259" key="5">
    <source>
        <dbReference type="Pfam" id="PF00534"/>
    </source>
</evidence>
<sequence>MKALKVVFLLHNVYGVGGTIRTTLNLASALSERHDVTIVSLMRHREWPRFEVDPRVRLVPLVDIRAGSADTLDPAFAEPAEVFPSAERRHHQYTRLHDERVAAYLRRCDADVVVGTRPGINVYLARFGPRRALLVGQEHLRHDAHSKRLRAQLARHYRDLDALVTTTEADAEVYRRRMPLPGVRILSIPNMVPRPHVLPSDGTAKVVAAAGRLVPGKRFDLLVAAFATVAERHPDWRLRIYGGGQQKEPLERAVEELGLRGHVELMGVRSPIEPEFAQASVVASASDAESFGMTLVEAMRCGVPVVSTDCPLGPAEIISDGHDGRLVPTGDEAALAKALLELIEDAPRRRAMGAAALESARRYDPEPIAARHELLFAELRSTRRRRSWRRVVPARARRALRRLRARGGGSAAVPARSASGSAGPDRTPREARTPVATSSN</sequence>
<dbReference type="PANTHER" id="PTHR12526">
    <property type="entry name" value="GLYCOSYLTRANSFERASE"/>
    <property type="match status" value="1"/>
</dbReference>
<dbReference type="GO" id="GO:0016757">
    <property type="term" value="F:glycosyltransferase activity"/>
    <property type="evidence" value="ECO:0007669"/>
    <property type="project" value="UniProtKB-KW"/>
</dbReference>
<accession>A0A7W8AXT2</accession>
<evidence type="ECO:0000313" key="7">
    <source>
        <dbReference type="EMBL" id="MBB5105395.1"/>
    </source>
</evidence>
<dbReference type="SUPFAM" id="SSF53756">
    <property type="entry name" value="UDP-Glycosyltransferase/glycogen phosphorylase"/>
    <property type="match status" value="1"/>
</dbReference>